<name>A0AAV3PP18_LITER</name>
<comment type="caution">
    <text evidence="1">The sequence shown here is derived from an EMBL/GenBank/DDBJ whole genome shotgun (WGS) entry which is preliminary data.</text>
</comment>
<protein>
    <recommendedName>
        <fullName evidence="3">Hydroxyproline-rich glycoprotein family protein</fullName>
    </recommendedName>
</protein>
<dbReference type="PANTHER" id="PTHR37767:SF1">
    <property type="entry name" value="HYDROXYPROLINE-RICH GLYCOPROTEIN FAMILY PROTEIN"/>
    <property type="match status" value="1"/>
</dbReference>
<dbReference type="EMBL" id="BAABME010017963">
    <property type="protein sequence ID" value="GAA0152060.1"/>
    <property type="molecule type" value="Genomic_DNA"/>
</dbReference>
<accession>A0AAV3PP18</accession>
<sequence>MSEMNEISKNPTCKRIKQSISIPFMWEEKPGIPKKDWKPPSIQQKTDHIVAQVVPVKFIASIPFQWEEKPGIPLPCFSPATPQRVDIICPLSPPKCSEDDDDSSRVDGCGGRGDTENCNEISESELDIYEYYSDDSFSSAPSIIENGGISTFEISNVAPFEQTCDELQSTLSPASQAETSTSSYATGSASISGNSFLEWLFPLLTPSGDAKFNAKVATQEKINTSNCSKKHTEEPNHETKDIAIISSPLTLGELIMMSRRRSYQRKAMQRMKSNHSMELMKTREFGCSMLGAKNGMRLLQQKWKNQFQLKLL</sequence>
<dbReference type="AlphaFoldDB" id="A0AAV3PP18"/>
<evidence type="ECO:0000313" key="2">
    <source>
        <dbReference type="Proteomes" id="UP001454036"/>
    </source>
</evidence>
<evidence type="ECO:0000313" key="1">
    <source>
        <dbReference type="EMBL" id="GAA0152060.1"/>
    </source>
</evidence>
<gene>
    <name evidence="1" type="ORF">LIER_37412</name>
</gene>
<evidence type="ECO:0008006" key="3">
    <source>
        <dbReference type="Google" id="ProtNLM"/>
    </source>
</evidence>
<reference evidence="1 2" key="1">
    <citation type="submission" date="2024-01" db="EMBL/GenBank/DDBJ databases">
        <title>The complete chloroplast genome sequence of Lithospermum erythrorhizon: insights into the phylogenetic relationship among Boraginaceae species and the maternal lineages of purple gromwells.</title>
        <authorList>
            <person name="Okada T."/>
            <person name="Watanabe K."/>
        </authorList>
    </citation>
    <scope>NUCLEOTIDE SEQUENCE [LARGE SCALE GENOMIC DNA]</scope>
</reference>
<organism evidence="1 2">
    <name type="scientific">Lithospermum erythrorhizon</name>
    <name type="common">Purple gromwell</name>
    <name type="synonym">Lithospermum officinale var. erythrorhizon</name>
    <dbReference type="NCBI Taxonomy" id="34254"/>
    <lineage>
        <taxon>Eukaryota</taxon>
        <taxon>Viridiplantae</taxon>
        <taxon>Streptophyta</taxon>
        <taxon>Embryophyta</taxon>
        <taxon>Tracheophyta</taxon>
        <taxon>Spermatophyta</taxon>
        <taxon>Magnoliopsida</taxon>
        <taxon>eudicotyledons</taxon>
        <taxon>Gunneridae</taxon>
        <taxon>Pentapetalae</taxon>
        <taxon>asterids</taxon>
        <taxon>lamiids</taxon>
        <taxon>Boraginales</taxon>
        <taxon>Boraginaceae</taxon>
        <taxon>Boraginoideae</taxon>
        <taxon>Lithospermeae</taxon>
        <taxon>Lithospermum</taxon>
    </lineage>
</organism>
<dbReference type="PANTHER" id="PTHR37767">
    <property type="entry name" value="HYDROXYPROLINE-RICH GLYCOPROTEIN FAMILY PROTEIN"/>
    <property type="match status" value="1"/>
</dbReference>
<keyword evidence="2" id="KW-1185">Reference proteome</keyword>
<proteinExistence type="predicted"/>
<dbReference type="Proteomes" id="UP001454036">
    <property type="component" value="Unassembled WGS sequence"/>
</dbReference>